<dbReference type="GO" id="GO:0016787">
    <property type="term" value="F:hydrolase activity"/>
    <property type="evidence" value="ECO:0007669"/>
    <property type="project" value="UniProtKB-KW"/>
</dbReference>
<evidence type="ECO:0000256" key="1">
    <source>
        <dbReference type="ARBA" id="ARBA00006865"/>
    </source>
</evidence>
<keyword evidence="4" id="KW-0378">Hydrolase</keyword>
<dbReference type="PROSITE" id="PS51762">
    <property type="entry name" value="GH16_2"/>
    <property type="match status" value="1"/>
</dbReference>
<dbReference type="PANTHER" id="PTHR10963">
    <property type="entry name" value="GLYCOSYL HYDROLASE-RELATED"/>
    <property type="match status" value="1"/>
</dbReference>
<name>A0ABR7MB59_9BACT</name>
<evidence type="ECO:0000259" key="3">
    <source>
        <dbReference type="PROSITE" id="PS51762"/>
    </source>
</evidence>
<keyword evidence="2" id="KW-0732">Signal</keyword>
<dbReference type="Gene3D" id="2.60.120.200">
    <property type="match status" value="1"/>
</dbReference>
<dbReference type="CDD" id="cd08023">
    <property type="entry name" value="GH16_laminarinase_like"/>
    <property type="match status" value="1"/>
</dbReference>
<dbReference type="Pfam" id="PF00722">
    <property type="entry name" value="Glyco_hydro_16"/>
    <property type="match status" value="1"/>
</dbReference>
<feature type="domain" description="GH16" evidence="3">
    <location>
        <begin position="1"/>
        <end position="256"/>
    </location>
</feature>
<comment type="similarity">
    <text evidence="1">Belongs to the glycosyl hydrolase 16 family.</text>
</comment>
<dbReference type="InterPro" id="IPR050546">
    <property type="entry name" value="Glycosyl_Hydrlase_16"/>
</dbReference>
<comment type="caution">
    <text evidence="4">The sequence shown here is derived from an EMBL/GenBank/DDBJ whole genome shotgun (WGS) entry which is preliminary data.</text>
</comment>
<protein>
    <submittedName>
        <fullName evidence="4">Glycoside hydrolase</fullName>
    </submittedName>
</protein>
<dbReference type="PANTHER" id="PTHR10963:SF55">
    <property type="entry name" value="GLYCOSIDE HYDROLASE FAMILY 16 PROTEIN"/>
    <property type="match status" value="1"/>
</dbReference>
<gene>
    <name evidence="4" type="ORF">BC349_14435</name>
</gene>
<dbReference type="Proteomes" id="UP000765802">
    <property type="component" value="Unassembled WGS sequence"/>
</dbReference>
<evidence type="ECO:0000256" key="2">
    <source>
        <dbReference type="SAM" id="SignalP"/>
    </source>
</evidence>
<keyword evidence="5" id="KW-1185">Reference proteome</keyword>
<dbReference type="RefSeq" id="WP_187257567.1">
    <property type="nucleotide sequence ID" value="NZ_JBHULF010000006.1"/>
</dbReference>
<dbReference type="InterPro" id="IPR013320">
    <property type="entry name" value="ConA-like_dom_sf"/>
</dbReference>
<accession>A0ABR7MB59</accession>
<evidence type="ECO:0000313" key="5">
    <source>
        <dbReference type="Proteomes" id="UP000765802"/>
    </source>
</evidence>
<dbReference type="InterPro" id="IPR000757">
    <property type="entry name" value="Beta-glucanase-like"/>
</dbReference>
<organism evidence="4 5">
    <name type="scientific">Flavihumibacter stibioxidans</name>
    <dbReference type="NCBI Taxonomy" id="1834163"/>
    <lineage>
        <taxon>Bacteria</taxon>
        <taxon>Pseudomonadati</taxon>
        <taxon>Bacteroidota</taxon>
        <taxon>Chitinophagia</taxon>
        <taxon>Chitinophagales</taxon>
        <taxon>Chitinophagaceae</taxon>
        <taxon>Flavihumibacter</taxon>
    </lineage>
</organism>
<dbReference type="SUPFAM" id="SSF49899">
    <property type="entry name" value="Concanavalin A-like lectins/glucanases"/>
    <property type="match status" value="1"/>
</dbReference>
<feature type="chain" id="PRO_5046934277" evidence="2">
    <location>
        <begin position="20"/>
        <end position="256"/>
    </location>
</feature>
<evidence type="ECO:0000313" key="4">
    <source>
        <dbReference type="EMBL" id="MBC6492256.1"/>
    </source>
</evidence>
<dbReference type="EMBL" id="MBUA01000027">
    <property type="protein sequence ID" value="MBC6492256.1"/>
    <property type="molecule type" value="Genomic_DNA"/>
</dbReference>
<reference evidence="4 5" key="1">
    <citation type="submission" date="2016-07" db="EMBL/GenBank/DDBJ databases">
        <title>Genome analysis of Flavihumibacter stibioxidans YS-17.</title>
        <authorList>
            <person name="Shi K."/>
            <person name="Han Y."/>
            <person name="Wang G."/>
        </authorList>
    </citation>
    <scope>NUCLEOTIDE SEQUENCE [LARGE SCALE GENOMIC DNA]</scope>
    <source>
        <strain evidence="4 5">YS-17</strain>
    </source>
</reference>
<sequence length="256" mass="29272">MKNIFILLFLCGSFNVSQAQWKLVWSDEFNTPGQPDPAKWGYDIGGHGWGNQEKQFYTKADTNNAVVRGGSLIITARKTGEGKYTSARLITRNKGDWKYGRIEVRAKLPKGRGIWPAIWMLPTDWAYGDWPASGEIDIMEFVGYMPDSVFTSVHTETYNHSIGTQKTRGIHLPNTSQQFHIYAIEWLEKSIVFKIDDRTVYSFSREKDDPAVWPFDQRFHLLLNIAVGGNWGGQKGVDDSIFPQTMEIDYVRVSQH</sequence>
<proteinExistence type="inferred from homology"/>
<feature type="signal peptide" evidence="2">
    <location>
        <begin position="1"/>
        <end position="19"/>
    </location>
</feature>